<dbReference type="InterPro" id="IPR013762">
    <property type="entry name" value="Integrase-like_cat_sf"/>
</dbReference>
<dbReference type="PANTHER" id="PTHR30349">
    <property type="entry name" value="PHAGE INTEGRASE-RELATED"/>
    <property type="match status" value="1"/>
</dbReference>
<accession>A0ABX0ZFA3</accession>
<dbReference type="InterPro" id="IPR002104">
    <property type="entry name" value="Integrase_catalytic"/>
</dbReference>
<dbReference type="Gene3D" id="1.10.443.10">
    <property type="entry name" value="Intergrase catalytic core"/>
    <property type="match status" value="1"/>
</dbReference>
<keyword evidence="5" id="KW-1185">Reference proteome</keyword>
<dbReference type="EMBL" id="JAATEO010000027">
    <property type="protein sequence ID" value="NJP34658.1"/>
    <property type="molecule type" value="Genomic_DNA"/>
</dbReference>
<organism evidence="4 5">
    <name type="scientific">Micromonospora thermarum</name>
    <dbReference type="NCBI Taxonomy" id="2720024"/>
    <lineage>
        <taxon>Bacteria</taxon>
        <taxon>Bacillati</taxon>
        <taxon>Actinomycetota</taxon>
        <taxon>Actinomycetes</taxon>
        <taxon>Micromonosporales</taxon>
        <taxon>Micromonosporaceae</taxon>
        <taxon>Micromonospora</taxon>
    </lineage>
</organism>
<dbReference type="Pfam" id="PF00589">
    <property type="entry name" value="Phage_integrase"/>
    <property type="match status" value="1"/>
</dbReference>
<dbReference type="Proteomes" id="UP000783871">
    <property type="component" value="Unassembled WGS sequence"/>
</dbReference>
<comment type="caution">
    <text evidence="4">The sequence shown here is derived from an EMBL/GenBank/DDBJ whole genome shotgun (WGS) entry which is preliminary data.</text>
</comment>
<protein>
    <submittedName>
        <fullName evidence="4">Tyrosine-type recombinase/integrase</fullName>
    </submittedName>
</protein>
<dbReference type="InterPro" id="IPR050090">
    <property type="entry name" value="Tyrosine_recombinase_XerCD"/>
</dbReference>
<proteinExistence type="predicted"/>
<feature type="compositionally biased region" description="Basic residues" evidence="2">
    <location>
        <begin position="119"/>
        <end position="130"/>
    </location>
</feature>
<dbReference type="PANTHER" id="PTHR30349:SF91">
    <property type="entry name" value="INTA PROTEIN"/>
    <property type="match status" value="1"/>
</dbReference>
<evidence type="ECO:0000259" key="3">
    <source>
        <dbReference type="PROSITE" id="PS51898"/>
    </source>
</evidence>
<gene>
    <name evidence="4" type="ORF">HCJ94_22410</name>
</gene>
<keyword evidence="1" id="KW-0233">DNA recombination</keyword>
<evidence type="ECO:0000313" key="5">
    <source>
        <dbReference type="Proteomes" id="UP000783871"/>
    </source>
</evidence>
<evidence type="ECO:0000256" key="2">
    <source>
        <dbReference type="SAM" id="MobiDB-lite"/>
    </source>
</evidence>
<feature type="region of interest" description="Disordered" evidence="2">
    <location>
        <begin position="83"/>
        <end position="130"/>
    </location>
</feature>
<sequence>MFTRPTGEWVEPNWLSDYFDRLVRKAGLPPIRLHDLRHGAATIALAAGTEMKVVQDMLGHSSISLTSDTYTSVLPELAREAAEAAARLVPHQRSKRTAGLTSGSQRPSPSTPNSGKDHKASKKQQVKRAS</sequence>
<name>A0ABX0ZFA3_9ACTN</name>
<dbReference type="PROSITE" id="PS51898">
    <property type="entry name" value="TYR_RECOMBINASE"/>
    <property type="match status" value="1"/>
</dbReference>
<feature type="compositionally biased region" description="Polar residues" evidence="2">
    <location>
        <begin position="99"/>
        <end position="114"/>
    </location>
</feature>
<feature type="domain" description="Tyr recombinase" evidence="3">
    <location>
        <begin position="1"/>
        <end position="83"/>
    </location>
</feature>
<evidence type="ECO:0000256" key="1">
    <source>
        <dbReference type="ARBA" id="ARBA00023172"/>
    </source>
</evidence>
<evidence type="ECO:0000313" key="4">
    <source>
        <dbReference type="EMBL" id="NJP34658.1"/>
    </source>
</evidence>
<dbReference type="SUPFAM" id="SSF56349">
    <property type="entry name" value="DNA breaking-rejoining enzymes"/>
    <property type="match status" value="1"/>
</dbReference>
<dbReference type="InterPro" id="IPR011010">
    <property type="entry name" value="DNA_brk_join_enz"/>
</dbReference>
<reference evidence="4 5" key="1">
    <citation type="submission" date="2020-03" db="EMBL/GenBank/DDBJ databases">
        <title>WGS of actinomycetes isolated from Thailand.</title>
        <authorList>
            <person name="Thawai C."/>
        </authorList>
    </citation>
    <scope>NUCLEOTIDE SEQUENCE [LARGE SCALE GENOMIC DNA]</scope>
    <source>
        <strain evidence="4 5">HSS6-12</strain>
    </source>
</reference>